<sequence>MKIRSLKYSRFVIKISIIIIGIIFSFLLFAGILAFKLTNPYHVSIYNYESYLNKKIIDKVKKKYSYHVFTEINEFTKAINTEKTVAGVGSDHQIAQLILENKIKKINFNKLFNTQNKEEIYSFYSPIVRQHLDKFDNWIIEKIKEINPNNEELRGKNNRLLKPYLIYDKNKNIIGPEIDGKEGCDFYWQYIIPYFIQDKIIAYNINTFYRPHLKNVENIHFENTNWDTILKTLINQHNYKGVYWTNSFLDNAMIGQFFATETNKKNYLNNNVLENITLQNYKEIFDYFADFVLDSTNNSIKQNNFNKLVTNGLELVNQIIEPAGTKADIAIMYNGDTLDAYYPKDNFDKLDKTQIDFVRPKNNYLLLDGWIISKSMSDDESDTLLEFLNETVFKGFGYRASELEKLYNEYNNFEFLPAIANFDAVNYTPAYYEINEFLKKHYFFDDNGLLDTKAIEIFDIENQHNIIYQIFQPINLKLRTDIIDYYYQKTKS</sequence>
<accession>A0A2Z4ND63</accession>
<organism evidence="2 3">
    <name type="scientific">[Mycoplasma] anseris</name>
    <dbReference type="NCBI Taxonomy" id="92400"/>
    <lineage>
        <taxon>Bacteria</taxon>
        <taxon>Bacillati</taxon>
        <taxon>Mycoplasmatota</taxon>
        <taxon>Mycoplasmoidales</taxon>
        <taxon>Metamycoplasmataceae</taxon>
        <taxon>Metamycoplasma</taxon>
    </lineage>
</organism>
<proteinExistence type="predicted"/>
<name>A0A2Z4ND63_9BACT</name>
<dbReference type="EMBL" id="CP030140">
    <property type="protein sequence ID" value="AWX69500.1"/>
    <property type="molecule type" value="Genomic_DNA"/>
</dbReference>
<evidence type="ECO:0000256" key="1">
    <source>
        <dbReference type="SAM" id="Phobius"/>
    </source>
</evidence>
<evidence type="ECO:0000313" key="2">
    <source>
        <dbReference type="EMBL" id="AWX69500.1"/>
    </source>
</evidence>
<feature type="transmembrane region" description="Helical" evidence="1">
    <location>
        <begin position="12"/>
        <end position="35"/>
    </location>
</feature>
<protein>
    <recommendedName>
        <fullName evidence="4">Spermidine/putrescine ABC transporter substrate-binding protein</fullName>
    </recommendedName>
</protein>
<dbReference type="RefSeq" id="WP_033178543.1">
    <property type="nucleotide sequence ID" value="NZ_CP030140.1"/>
</dbReference>
<keyword evidence="1" id="KW-1133">Transmembrane helix</keyword>
<gene>
    <name evidence="2" type="ORF">DP065_01905</name>
</gene>
<reference evidence="3" key="1">
    <citation type="submission" date="2018-06" db="EMBL/GenBank/DDBJ databases">
        <title>Complete genome sequences of Mycoplasma anatis, M. anseris and M. cloacale type strains.</title>
        <authorList>
            <person name="Grozner D."/>
            <person name="Forro B."/>
            <person name="Sulyok K.M."/>
            <person name="Marton S."/>
            <person name="Kreizinger Z."/>
            <person name="Banyai K."/>
            <person name="Gyuranecz M."/>
        </authorList>
    </citation>
    <scope>NUCLEOTIDE SEQUENCE [LARGE SCALE GENOMIC DNA]</scope>
    <source>
        <strain evidence="3">ATCC 49234</strain>
    </source>
</reference>
<dbReference type="Proteomes" id="UP000250218">
    <property type="component" value="Chromosome"/>
</dbReference>
<evidence type="ECO:0000313" key="3">
    <source>
        <dbReference type="Proteomes" id="UP000250218"/>
    </source>
</evidence>
<evidence type="ECO:0008006" key="4">
    <source>
        <dbReference type="Google" id="ProtNLM"/>
    </source>
</evidence>
<dbReference type="KEGG" id="mane:DP065_01905"/>
<keyword evidence="1" id="KW-0472">Membrane</keyword>
<keyword evidence="3" id="KW-1185">Reference proteome</keyword>
<keyword evidence="1" id="KW-0812">Transmembrane</keyword>
<dbReference type="AlphaFoldDB" id="A0A2Z4ND63"/>